<reference evidence="1" key="1">
    <citation type="submission" date="2014-09" db="EMBL/GenBank/DDBJ databases">
        <authorList>
            <person name="Magalhaes I.L.F."/>
            <person name="Oliveira U."/>
            <person name="Santos F.R."/>
            <person name="Vidigal T.H.D.A."/>
            <person name="Brescovit A.D."/>
            <person name="Santos A.J."/>
        </authorList>
    </citation>
    <scope>NUCLEOTIDE SEQUENCE</scope>
    <source>
        <tissue evidence="1">Shoot tissue taken approximately 20 cm above the soil surface</tissue>
    </source>
</reference>
<organism evidence="1">
    <name type="scientific">Arundo donax</name>
    <name type="common">Giant reed</name>
    <name type="synonym">Donax arundinaceus</name>
    <dbReference type="NCBI Taxonomy" id="35708"/>
    <lineage>
        <taxon>Eukaryota</taxon>
        <taxon>Viridiplantae</taxon>
        <taxon>Streptophyta</taxon>
        <taxon>Embryophyta</taxon>
        <taxon>Tracheophyta</taxon>
        <taxon>Spermatophyta</taxon>
        <taxon>Magnoliopsida</taxon>
        <taxon>Liliopsida</taxon>
        <taxon>Poales</taxon>
        <taxon>Poaceae</taxon>
        <taxon>PACMAD clade</taxon>
        <taxon>Arundinoideae</taxon>
        <taxon>Arundineae</taxon>
        <taxon>Arundo</taxon>
    </lineage>
</organism>
<dbReference type="AlphaFoldDB" id="A0A0A9HL65"/>
<proteinExistence type="predicted"/>
<dbReference type="EMBL" id="GBRH01164298">
    <property type="protein sequence ID" value="JAE33598.1"/>
    <property type="molecule type" value="Transcribed_RNA"/>
</dbReference>
<name>A0A0A9HL65_ARUDO</name>
<reference evidence="1" key="2">
    <citation type="journal article" date="2015" name="Data Brief">
        <title>Shoot transcriptome of the giant reed, Arundo donax.</title>
        <authorList>
            <person name="Barrero R.A."/>
            <person name="Guerrero F.D."/>
            <person name="Moolhuijzen P."/>
            <person name="Goolsby J.A."/>
            <person name="Tidwell J."/>
            <person name="Bellgard S.E."/>
            <person name="Bellgard M.I."/>
        </authorList>
    </citation>
    <scope>NUCLEOTIDE SEQUENCE</scope>
    <source>
        <tissue evidence="1">Shoot tissue taken approximately 20 cm above the soil surface</tissue>
    </source>
</reference>
<evidence type="ECO:0000313" key="1">
    <source>
        <dbReference type="EMBL" id="JAE33598.1"/>
    </source>
</evidence>
<protein>
    <submittedName>
        <fullName evidence="1">Uncharacterized protein</fullName>
    </submittedName>
</protein>
<sequence length="36" mass="3890">MPQFGVLSSSSFLQSFVVGDNGADDTALVCDHFRLE</sequence>
<accession>A0A0A9HL65</accession>